<evidence type="ECO:0000313" key="1">
    <source>
        <dbReference type="EMBL" id="GAA3359945.1"/>
    </source>
</evidence>
<dbReference type="NCBIfam" id="TIGR00026">
    <property type="entry name" value="hi_GC_TIGR00026"/>
    <property type="match status" value="1"/>
</dbReference>
<dbReference type="EMBL" id="BAAAYK010000038">
    <property type="protein sequence ID" value="GAA3359945.1"/>
    <property type="molecule type" value="Genomic_DNA"/>
</dbReference>
<reference evidence="2" key="1">
    <citation type="journal article" date="2019" name="Int. J. Syst. Evol. Microbiol.">
        <title>The Global Catalogue of Microorganisms (GCM) 10K type strain sequencing project: providing services to taxonomists for standard genome sequencing and annotation.</title>
        <authorList>
            <consortium name="The Broad Institute Genomics Platform"/>
            <consortium name="The Broad Institute Genome Sequencing Center for Infectious Disease"/>
            <person name="Wu L."/>
            <person name="Ma J."/>
        </authorList>
    </citation>
    <scope>NUCLEOTIDE SEQUENCE [LARGE SCALE GENOMIC DNA]</scope>
    <source>
        <strain evidence="2">JCM 9687</strain>
    </source>
</reference>
<dbReference type="InterPro" id="IPR004378">
    <property type="entry name" value="F420H2_quin_Rdtase"/>
</dbReference>
<organism evidence="1 2">
    <name type="scientific">Saccharopolyspora gregorii</name>
    <dbReference type="NCBI Taxonomy" id="33914"/>
    <lineage>
        <taxon>Bacteria</taxon>
        <taxon>Bacillati</taxon>
        <taxon>Actinomycetota</taxon>
        <taxon>Actinomycetes</taxon>
        <taxon>Pseudonocardiales</taxon>
        <taxon>Pseudonocardiaceae</taxon>
        <taxon>Saccharopolyspora</taxon>
    </lineage>
</organism>
<name>A0ABP6RRP8_9PSEU</name>
<dbReference type="Pfam" id="PF04075">
    <property type="entry name" value="F420H2_quin_red"/>
    <property type="match status" value="1"/>
</dbReference>
<comment type="caution">
    <text evidence="1">The sequence shown here is derived from an EMBL/GenBank/DDBJ whole genome shotgun (WGS) entry which is preliminary data.</text>
</comment>
<evidence type="ECO:0000313" key="2">
    <source>
        <dbReference type="Proteomes" id="UP001500483"/>
    </source>
</evidence>
<protein>
    <recommendedName>
        <fullName evidence="3">Nitroreductase family deazaflavin-dependent oxidoreductase</fullName>
    </recommendedName>
</protein>
<proteinExistence type="predicted"/>
<dbReference type="Proteomes" id="UP001500483">
    <property type="component" value="Unassembled WGS sequence"/>
</dbReference>
<sequence length="160" mass="17755">MPEPATTALGRAGARLLRSRALMRAPVLLYRARLGVLLGPRLLLLEHVGRNSGIARRVVLEVIAHPGPGVHVVASGFGARAQWYRNVVANPRVRVSTGRHRDRPATARLLTTAEADAVLADYARRHPRAWVKFKDVLHGTLGEEVTERDTPLPMFELRQR</sequence>
<dbReference type="Gene3D" id="2.30.110.10">
    <property type="entry name" value="Electron Transport, Fmn-binding Protein, Chain A"/>
    <property type="match status" value="1"/>
</dbReference>
<dbReference type="InterPro" id="IPR012349">
    <property type="entry name" value="Split_barrel_FMN-bd"/>
</dbReference>
<evidence type="ECO:0008006" key="3">
    <source>
        <dbReference type="Google" id="ProtNLM"/>
    </source>
</evidence>
<accession>A0ABP6RRP8</accession>
<keyword evidence="2" id="KW-1185">Reference proteome</keyword>
<dbReference type="RefSeq" id="WP_344928365.1">
    <property type="nucleotide sequence ID" value="NZ_BAAAYK010000038.1"/>
</dbReference>
<gene>
    <name evidence="1" type="ORF">GCM10020366_37960</name>
</gene>